<dbReference type="PANTHER" id="PTHR43476:SF5">
    <property type="entry name" value="FAD-DEPENDENT MONOOXYGENASE"/>
    <property type="match status" value="1"/>
</dbReference>
<dbReference type="InterPro" id="IPR036188">
    <property type="entry name" value="FAD/NAD-bd_sf"/>
</dbReference>
<dbReference type="InterPro" id="IPR002938">
    <property type="entry name" value="FAD-bd"/>
</dbReference>
<dbReference type="Pfam" id="PF01494">
    <property type="entry name" value="FAD_binding_3"/>
    <property type="match status" value="1"/>
</dbReference>
<protein>
    <recommendedName>
        <fullName evidence="2">FAD-binding domain-containing protein</fullName>
    </recommendedName>
</protein>
<dbReference type="GO" id="GO:0016491">
    <property type="term" value="F:oxidoreductase activity"/>
    <property type="evidence" value="ECO:0007669"/>
    <property type="project" value="UniProtKB-KW"/>
</dbReference>
<dbReference type="EMBL" id="CP036263">
    <property type="protein sequence ID" value="QDS99506.1"/>
    <property type="molecule type" value="Genomic_DNA"/>
</dbReference>
<evidence type="ECO:0000259" key="2">
    <source>
        <dbReference type="Pfam" id="PF01494"/>
    </source>
</evidence>
<dbReference type="SUPFAM" id="SSF51905">
    <property type="entry name" value="FAD/NAD(P)-binding domain"/>
    <property type="match status" value="1"/>
</dbReference>
<gene>
    <name evidence="3" type="ORF">HG15A2_28300</name>
</gene>
<organism evidence="3 4">
    <name type="scientific">Adhaeretor mobilis</name>
    <dbReference type="NCBI Taxonomy" id="1930276"/>
    <lineage>
        <taxon>Bacteria</taxon>
        <taxon>Pseudomonadati</taxon>
        <taxon>Planctomycetota</taxon>
        <taxon>Planctomycetia</taxon>
        <taxon>Pirellulales</taxon>
        <taxon>Lacipirellulaceae</taxon>
        <taxon>Adhaeretor</taxon>
    </lineage>
</organism>
<evidence type="ECO:0000313" key="4">
    <source>
        <dbReference type="Proteomes" id="UP000319852"/>
    </source>
</evidence>
<dbReference type="GO" id="GO:0071949">
    <property type="term" value="F:FAD binding"/>
    <property type="evidence" value="ECO:0007669"/>
    <property type="project" value="InterPro"/>
</dbReference>
<dbReference type="Proteomes" id="UP000319852">
    <property type="component" value="Chromosome"/>
</dbReference>
<feature type="domain" description="FAD-binding" evidence="2">
    <location>
        <begin position="10"/>
        <end position="349"/>
    </location>
</feature>
<dbReference type="NCBIfam" id="NF004834">
    <property type="entry name" value="PRK06185.1-3"/>
    <property type="match status" value="1"/>
</dbReference>
<name>A0A517MX99_9BACT</name>
<keyword evidence="4" id="KW-1185">Reference proteome</keyword>
<dbReference type="Gene3D" id="3.50.50.60">
    <property type="entry name" value="FAD/NAD(P)-binding domain"/>
    <property type="match status" value="2"/>
</dbReference>
<sequence length="414" mass="45757">MTTSPNGNTTTCCIAGGGPAGIFLGYLLARSGVNVVVLEKHGDFLRDFRGDTIHPSTLELLDELELLDDFLPLADFRAEALRVNLEGDEFMGPTLSHLKTKCKFIAFTPQWDFLNLLSERAKDFPGFDLRMNTKAIDVVRENGRVVGVKCMAGDQEYEIRADLVVAADGRSSTLRTATNHQVVEQGIPIDVLWFRLDRPAGDDGHTLGWLNDGRMLVTIPRRDHYQVARIIRKGAIDEIRSKGIRHFASMVGRICPPLEKASHGLADWDDVKLLTVQINRLTQWHEPGLLFIGDAAHAMSPVGGVGINLAIQDAVATANRLVAPLKLGALTESDLAAVQKRREPAARRTQRLQSIVHSQLFGGKRSPGQPISLSWSLRILVWLFAPILRRVAGKMIGIGFQPEHIETEAQYKSK</sequence>
<dbReference type="PANTHER" id="PTHR43476">
    <property type="entry name" value="3-(3-HYDROXY-PHENYL)PROPIONATE/3-HYDROXYCINNAMIC ACID HYDROXYLASE"/>
    <property type="match status" value="1"/>
</dbReference>
<proteinExistence type="predicted"/>
<dbReference type="RefSeq" id="WP_145060717.1">
    <property type="nucleotide sequence ID" value="NZ_CP036263.1"/>
</dbReference>
<reference evidence="3 4" key="1">
    <citation type="submission" date="2019-02" db="EMBL/GenBank/DDBJ databases">
        <title>Deep-cultivation of Planctomycetes and their phenomic and genomic characterization uncovers novel biology.</title>
        <authorList>
            <person name="Wiegand S."/>
            <person name="Jogler M."/>
            <person name="Boedeker C."/>
            <person name="Pinto D."/>
            <person name="Vollmers J."/>
            <person name="Rivas-Marin E."/>
            <person name="Kohn T."/>
            <person name="Peeters S.H."/>
            <person name="Heuer A."/>
            <person name="Rast P."/>
            <person name="Oberbeckmann S."/>
            <person name="Bunk B."/>
            <person name="Jeske O."/>
            <person name="Meyerdierks A."/>
            <person name="Storesund J.E."/>
            <person name="Kallscheuer N."/>
            <person name="Luecker S."/>
            <person name="Lage O.M."/>
            <person name="Pohl T."/>
            <person name="Merkel B.J."/>
            <person name="Hornburger P."/>
            <person name="Mueller R.-W."/>
            <person name="Bruemmer F."/>
            <person name="Labrenz M."/>
            <person name="Spormann A.M."/>
            <person name="Op den Camp H."/>
            <person name="Overmann J."/>
            <person name="Amann R."/>
            <person name="Jetten M.S.M."/>
            <person name="Mascher T."/>
            <person name="Medema M.H."/>
            <person name="Devos D.P."/>
            <person name="Kaster A.-K."/>
            <person name="Ovreas L."/>
            <person name="Rohde M."/>
            <person name="Galperin M.Y."/>
            <person name="Jogler C."/>
        </authorList>
    </citation>
    <scope>NUCLEOTIDE SEQUENCE [LARGE SCALE GENOMIC DNA]</scope>
    <source>
        <strain evidence="3 4">HG15A2</strain>
    </source>
</reference>
<dbReference type="OrthoDB" id="9806565at2"/>
<evidence type="ECO:0000313" key="3">
    <source>
        <dbReference type="EMBL" id="QDS99506.1"/>
    </source>
</evidence>
<dbReference type="AlphaFoldDB" id="A0A517MX99"/>
<evidence type="ECO:0000256" key="1">
    <source>
        <dbReference type="ARBA" id="ARBA00023002"/>
    </source>
</evidence>
<accession>A0A517MX99</accession>
<dbReference type="PRINTS" id="PR00420">
    <property type="entry name" value="RNGMNOXGNASE"/>
</dbReference>
<keyword evidence="1" id="KW-0560">Oxidoreductase</keyword>
<dbReference type="InterPro" id="IPR050631">
    <property type="entry name" value="PheA/TfdB_FAD_monoxygenase"/>
</dbReference>
<dbReference type="KEGG" id="amob:HG15A2_28300"/>